<protein>
    <submittedName>
        <fullName evidence="2">DNA-binding protein</fullName>
    </submittedName>
</protein>
<dbReference type="GO" id="GO:0003677">
    <property type="term" value="F:DNA binding"/>
    <property type="evidence" value="ECO:0007669"/>
    <property type="project" value="UniProtKB-KW"/>
</dbReference>
<dbReference type="InterPro" id="IPR052106">
    <property type="entry name" value="PINc/VapC_TA"/>
</dbReference>
<accession>A0A2S9T4V7</accession>
<gene>
    <name evidence="2" type="ORF">CJ673_07805</name>
</gene>
<proteinExistence type="predicted"/>
<dbReference type="SMART" id="SM00670">
    <property type="entry name" value="PINc"/>
    <property type="match status" value="1"/>
</dbReference>
<comment type="caution">
    <text evidence="2">The sequence shown here is derived from an EMBL/GenBank/DDBJ whole genome shotgun (WGS) entry which is preliminary data.</text>
</comment>
<reference evidence="2 3" key="1">
    <citation type="submission" date="2017-09" db="EMBL/GenBank/DDBJ databases">
        <title>Reassesment of A. cryaerophilus.</title>
        <authorList>
            <person name="Perez-Cataluna A."/>
            <person name="Collado L."/>
            <person name="Salgado O."/>
            <person name="Lefinanco V."/>
            <person name="Figueras M.J."/>
        </authorList>
    </citation>
    <scope>NUCLEOTIDE SEQUENCE [LARGE SCALE GENOMIC DNA]</scope>
    <source>
        <strain evidence="2 3">LMG 10210</strain>
    </source>
</reference>
<evidence type="ECO:0000313" key="3">
    <source>
        <dbReference type="Proteomes" id="UP000238281"/>
    </source>
</evidence>
<dbReference type="Gene3D" id="3.40.50.1010">
    <property type="entry name" value="5'-nuclease"/>
    <property type="match status" value="1"/>
</dbReference>
<dbReference type="RefSeq" id="WP_105915659.1">
    <property type="nucleotide sequence ID" value="NZ_JAMXDI010000023.1"/>
</dbReference>
<keyword evidence="2" id="KW-0238">DNA-binding</keyword>
<dbReference type="AlphaFoldDB" id="A0A2S9T4V7"/>
<organism evidence="2 3">
    <name type="scientific">Aliarcobacter cryaerophilus</name>
    <dbReference type="NCBI Taxonomy" id="28198"/>
    <lineage>
        <taxon>Bacteria</taxon>
        <taxon>Pseudomonadati</taxon>
        <taxon>Campylobacterota</taxon>
        <taxon>Epsilonproteobacteria</taxon>
        <taxon>Campylobacterales</taxon>
        <taxon>Arcobacteraceae</taxon>
        <taxon>Aliarcobacter</taxon>
    </lineage>
</organism>
<dbReference type="PANTHER" id="PTHR38826">
    <property type="entry name" value="RIBONUCLEASE VAPC13"/>
    <property type="match status" value="1"/>
</dbReference>
<dbReference type="SUPFAM" id="SSF88723">
    <property type="entry name" value="PIN domain-like"/>
    <property type="match status" value="1"/>
</dbReference>
<dbReference type="PANTHER" id="PTHR38826:SF5">
    <property type="entry name" value="RIBONUCLEASE VAPC13"/>
    <property type="match status" value="1"/>
</dbReference>
<sequence length="137" mass="15726">MSDKVFIDTNILIYAFSEDEPQKQQIALSLIESVTYDATISNQVINELANVFLKKFKLSTSAVEDAILELDSLLNIVSFDISTQIKALRLKERYKLQYFDSLIISTALENKCSILYSEDMQHEIVIDNRLKIINPFN</sequence>
<dbReference type="CDD" id="cd18692">
    <property type="entry name" value="PIN_VapC-like"/>
    <property type="match status" value="1"/>
</dbReference>
<name>A0A2S9T4V7_9BACT</name>
<dbReference type="Proteomes" id="UP000238281">
    <property type="component" value="Unassembled WGS sequence"/>
</dbReference>
<evidence type="ECO:0000313" key="2">
    <source>
        <dbReference type="EMBL" id="PRM93873.1"/>
    </source>
</evidence>
<dbReference type="InterPro" id="IPR002716">
    <property type="entry name" value="PIN_dom"/>
</dbReference>
<evidence type="ECO:0000259" key="1">
    <source>
        <dbReference type="SMART" id="SM00670"/>
    </source>
</evidence>
<dbReference type="Pfam" id="PF01850">
    <property type="entry name" value="PIN"/>
    <property type="match status" value="1"/>
</dbReference>
<dbReference type="InterPro" id="IPR029060">
    <property type="entry name" value="PIN-like_dom_sf"/>
</dbReference>
<feature type="domain" description="PIN" evidence="1">
    <location>
        <begin position="3"/>
        <end position="124"/>
    </location>
</feature>
<dbReference type="EMBL" id="NXGE01000005">
    <property type="protein sequence ID" value="PRM93873.1"/>
    <property type="molecule type" value="Genomic_DNA"/>
</dbReference>